<gene>
    <name evidence="1" type="ORF">J512_0160</name>
</gene>
<dbReference type="Proteomes" id="UP000020595">
    <property type="component" value="Unassembled WGS sequence"/>
</dbReference>
<name>A0A009HU15_ACIB9</name>
<evidence type="ECO:0000313" key="2">
    <source>
        <dbReference type="Proteomes" id="UP000020595"/>
    </source>
</evidence>
<sequence>MEISIHACNDRIKQNHKKKSLSKNIFLEDFSTNLTRLKASL</sequence>
<accession>A0A009HU15</accession>
<organism evidence="1 2">
    <name type="scientific">Acinetobacter baumannii (strain 1295743)</name>
    <dbReference type="NCBI Taxonomy" id="1310613"/>
    <lineage>
        <taxon>Bacteria</taxon>
        <taxon>Pseudomonadati</taxon>
        <taxon>Pseudomonadota</taxon>
        <taxon>Gammaproteobacteria</taxon>
        <taxon>Moraxellales</taxon>
        <taxon>Moraxellaceae</taxon>
        <taxon>Acinetobacter</taxon>
        <taxon>Acinetobacter calcoaceticus/baumannii complex</taxon>
    </lineage>
</organism>
<dbReference type="AlphaFoldDB" id="A0A009HU15"/>
<dbReference type="PATRIC" id="fig|1310613.3.peg.150"/>
<protein>
    <submittedName>
        <fullName evidence="1">Uncharacterized protein</fullName>
    </submittedName>
</protein>
<comment type="caution">
    <text evidence="1">The sequence shown here is derived from an EMBL/GenBank/DDBJ whole genome shotgun (WGS) entry which is preliminary data.</text>
</comment>
<reference evidence="1 2" key="1">
    <citation type="submission" date="2014-02" db="EMBL/GenBank/DDBJ databases">
        <title>Comparative genomics and transcriptomics to identify genetic mechanisms underlying the emergence of carbapenem resistant Acinetobacter baumannii (CRAb).</title>
        <authorList>
            <person name="Harris A.D."/>
            <person name="Johnson K.J."/>
            <person name="George J."/>
            <person name="Shefchek K."/>
            <person name="Daugherty S.C."/>
            <person name="Parankush S."/>
            <person name="Sadzewicz L."/>
            <person name="Tallon L."/>
            <person name="Sengamalay N."/>
            <person name="Hazen T.H."/>
            <person name="Rasko D.A."/>
        </authorList>
    </citation>
    <scope>NUCLEOTIDE SEQUENCE [LARGE SCALE GENOMIC DNA]</scope>
    <source>
        <strain evidence="1 2">1295743</strain>
    </source>
</reference>
<proteinExistence type="predicted"/>
<evidence type="ECO:0000313" key="1">
    <source>
        <dbReference type="EMBL" id="EXB07757.1"/>
    </source>
</evidence>
<dbReference type="EMBL" id="JEWH01000001">
    <property type="protein sequence ID" value="EXB07757.1"/>
    <property type="molecule type" value="Genomic_DNA"/>
</dbReference>